<dbReference type="PANTHER" id="PTHR46145">
    <property type="entry name" value="HEPARANASE"/>
    <property type="match status" value="1"/>
</dbReference>
<dbReference type="AlphaFoldDB" id="A0A2K2G790"/>
<keyword evidence="2" id="KW-1185">Reference proteome</keyword>
<comment type="caution">
    <text evidence="1">The sequence shown here is derived from an EMBL/GenBank/DDBJ whole genome shotgun (WGS) entry which is preliminary data.</text>
</comment>
<dbReference type="SUPFAM" id="SSF51445">
    <property type="entry name" value="(Trans)glycosidases"/>
    <property type="match status" value="1"/>
</dbReference>
<evidence type="ECO:0008006" key="3">
    <source>
        <dbReference type="Google" id="ProtNLM"/>
    </source>
</evidence>
<dbReference type="Proteomes" id="UP000236327">
    <property type="component" value="Unassembled WGS sequence"/>
</dbReference>
<name>A0A2K2G790_9SPHN</name>
<dbReference type="PROSITE" id="PS51257">
    <property type="entry name" value="PROKAR_LIPOPROTEIN"/>
    <property type="match status" value="1"/>
</dbReference>
<dbReference type="EMBL" id="LYMM01000001">
    <property type="protein sequence ID" value="PNU06892.1"/>
    <property type="molecule type" value="Genomic_DNA"/>
</dbReference>
<protein>
    <recommendedName>
        <fullName evidence="3">Glycosyl hydrolase family 79</fullName>
    </recommendedName>
</protein>
<evidence type="ECO:0000313" key="2">
    <source>
        <dbReference type="Proteomes" id="UP000236327"/>
    </source>
</evidence>
<dbReference type="InterPro" id="IPR005199">
    <property type="entry name" value="Glyco_hydro_79"/>
</dbReference>
<proteinExistence type="predicted"/>
<accession>A0A2K2G790</accession>
<dbReference type="InterPro" id="IPR017853">
    <property type="entry name" value="GH"/>
</dbReference>
<dbReference type="GO" id="GO:0016798">
    <property type="term" value="F:hydrolase activity, acting on glycosyl bonds"/>
    <property type="evidence" value="ECO:0007669"/>
    <property type="project" value="InterPro"/>
</dbReference>
<evidence type="ECO:0000313" key="1">
    <source>
        <dbReference type="EMBL" id="PNU06892.1"/>
    </source>
</evidence>
<dbReference type="GO" id="GO:0016020">
    <property type="term" value="C:membrane"/>
    <property type="evidence" value="ECO:0007669"/>
    <property type="project" value="InterPro"/>
</dbReference>
<reference evidence="1 2" key="1">
    <citation type="submission" date="2016-05" db="EMBL/GenBank/DDBJ databases">
        <title>Complete genome sequence of Novosphingobium guangzhouense SA925(T).</title>
        <authorList>
            <person name="Sha S."/>
        </authorList>
    </citation>
    <scope>NUCLEOTIDE SEQUENCE [LARGE SCALE GENOMIC DNA]</scope>
    <source>
        <strain evidence="1 2">SA925</strain>
    </source>
</reference>
<organism evidence="1 2">
    <name type="scientific">Novosphingobium guangzhouense</name>
    <dbReference type="NCBI Taxonomy" id="1850347"/>
    <lineage>
        <taxon>Bacteria</taxon>
        <taxon>Pseudomonadati</taxon>
        <taxon>Pseudomonadota</taxon>
        <taxon>Alphaproteobacteria</taxon>
        <taxon>Sphingomonadales</taxon>
        <taxon>Sphingomonadaceae</taxon>
        <taxon>Novosphingobium</taxon>
    </lineage>
</organism>
<dbReference type="PANTHER" id="PTHR46145:SF4">
    <property type="entry name" value="HEPARANASE"/>
    <property type="match status" value="1"/>
</dbReference>
<dbReference type="Gene3D" id="3.20.20.80">
    <property type="entry name" value="Glycosidases"/>
    <property type="match status" value="1"/>
</dbReference>
<gene>
    <name evidence="1" type="ORF">A8V01_00455</name>
</gene>
<dbReference type="Pfam" id="PF03662">
    <property type="entry name" value="Glyco_hydro_79n"/>
    <property type="match status" value="1"/>
</dbReference>
<sequence>MRGEKLIRKRLILFTGCAMTALGGCATTHEAGPRPLDVARLPAVGIVSERFLSYNVEMLELTGGRFWKPYASTNSAKTDLYEDRPPIDLTNPRLRALARALGPAYVRYSGTWANGTFFADSETAPATVPKGYDAVLTRRQWRQAVEFARDSDAQIVTSMPTSPGARDADGNWTPQAAERLFAYTQSIGGTIAASEFANEPNLIGGTKPPANYDAGRYRGDFARFHEWLRKRSPGTLILAPGAFELGKGSTFPSFIKKLPTADVAPTAAHRPDAVSFHFYGALSQRCNGLKDIDPQSDTWLSTIDTAIADTAALRDAISPDAPLWLTETADAACGGNPQAKTFADSFRFVDQLARAARQGVQVVMHNTLAASDYALLDEHDFAPRPNYWAAYLWRRTMGTTVLDGGSIVRGDGLRIYAHCQRGRSGGVTVLAINPDRANARTLHIAGRAEVFSLTQPEGRPGSAALNGVVLELGQASGAKDIFPRMEALLRRGGVTVPASSISFITIPDAANPSCMVKG</sequence>